<evidence type="ECO:0000313" key="3">
    <source>
        <dbReference type="EnsemblPlants" id="Pp3c5_4470V3.1"/>
    </source>
</evidence>
<gene>
    <name evidence="3" type="primary">LOC112282648</name>
    <name evidence="2" type="ORF">PHYPA_007240</name>
</gene>
<evidence type="ECO:0000313" key="4">
    <source>
        <dbReference type="Proteomes" id="UP000006727"/>
    </source>
</evidence>
<feature type="transmembrane region" description="Helical" evidence="1">
    <location>
        <begin position="117"/>
        <end position="138"/>
    </location>
</feature>
<feature type="transmembrane region" description="Helical" evidence="1">
    <location>
        <begin position="26"/>
        <end position="46"/>
    </location>
</feature>
<dbReference type="FunCoup" id="A9S1B9">
    <property type="interactions" value="83"/>
</dbReference>
<dbReference type="OrthoDB" id="2124888at2759"/>
<evidence type="ECO:0000256" key="1">
    <source>
        <dbReference type="SAM" id="Phobius"/>
    </source>
</evidence>
<dbReference type="Proteomes" id="UP000006727">
    <property type="component" value="Chromosome 5"/>
</dbReference>
<dbReference type="eggNOG" id="KOG3292">
    <property type="taxonomic scope" value="Eukaryota"/>
</dbReference>
<sequence length="203" mass="22831">MGGSDIFDLEKHFAFYGAFHRNKINILVHVCFVWPILFTAFVLLAYTNPLVPQLPVMAGLPYHEYVVFNWSFVAAAAYALFYIVLEPKSGSLGALLVLLCCMGANVVAQQIPYASGWKIVAISQVLCWSFQFIGHGVYEKRAPALIDNIVQAFLMAPYFVMLEILHTIFHFEPYPGFSKNVQNKVGTHIAEFRAKKAKAKHVE</sequence>
<dbReference type="EnsemblPlants" id="Pp3c5_4470V3.1">
    <property type="protein sequence ID" value="Pp3c5_4470V3.1"/>
    <property type="gene ID" value="Pp3c5_4470"/>
</dbReference>
<reference evidence="2 4" key="1">
    <citation type="journal article" date="2008" name="Science">
        <title>The Physcomitrella genome reveals evolutionary insights into the conquest of land by plants.</title>
        <authorList>
            <person name="Rensing S."/>
            <person name="Lang D."/>
            <person name="Zimmer A."/>
            <person name="Terry A."/>
            <person name="Salamov A."/>
            <person name="Shapiro H."/>
            <person name="Nishiyama T."/>
            <person name="Perroud P.-F."/>
            <person name="Lindquist E."/>
            <person name="Kamisugi Y."/>
            <person name="Tanahashi T."/>
            <person name="Sakakibara K."/>
            <person name="Fujita T."/>
            <person name="Oishi K."/>
            <person name="Shin-I T."/>
            <person name="Kuroki Y."/>
            <person name="Toyoda A."/>
            <person name="Suzuki Y."/>
            <person name="Hashimoto A."/>
            <person name="Yamaguchi K."/>
            <person name="Sugano A."/>
            <person name="Kohara Y."/>
            <person name="Fujiyama A."/>
            <person name="Anterola A."/>
            <person name="Aoki S."/>
            <person name="Ashton N."/>
            <person name="Barbazuk W.B."/>
            <person name="Barker E."/>
            <person name="Bennetzen J."/>
            <person name="Bezanilla M."/>
            <person name="Blankenship R."/>
            <person name="Cho S.H."/>
            <person name="Dutcher S."/>
            <person name="Estelle M."/>
            <person name="Fawcett J.A."/>
            <person name="Gundlach H."/>
            <person name="Hanada K."/>
            <person name="Heyl A."/>
            <person name="Hicks K.A."/>
            <person name="Hugh J."/>
            <person name="Lohr M."/>
            <person name="Mayer K."/>
            <person name="Melkozernov A."/>
            <person name="Murata T."/>
            <person name="Nelson D."/>
            <person name="Pils B."/>
            <person name="Prigge M."/>
            <person name="Reiss B."/>
            <person name="Renner T."/>
            <person name="Rombauts S."/>
            <person name="Rushton P."/>
            <person name="Sanderfoot A."/>
            <person name="Schween G."/>
            <person name="Shiu S.-H."/>
            <person name="Stueber K."/>
            <person name="Theodoulou F.L."/>
            <person name="Tu H."/>
            <person name="Van de Peer Y."/>
            <person name="Verrier P.J."/>
            <person name="Waters E."/>
            <person name="Wood A."/>
            <person name="Yang L."/>
            <person name="Cove D."/>
            <person name="Cuming A."/>
            <person name="Hasebe M."/>
            <person name="Lucas S."/>
            <person name="Mishler D.B."/>
            <person name="Reski R."/>
            <person name="Grigoriev I."/>
            <person name="Quatrano R.S."/>
            <person name="Boore J.L."/>
        </authorList>
    </citation>
    <scope>NUCLEOTIDE SEQUENCE [LARGE SCALE GENOMIC DNA]</scope>
    <source>
        <strain evidence="3 4">cv. Gransden 2004</strain>
    </source>
</reference>
<accession>A9S1B9</accession>
<name>A9S1B9_PHYPA</name>
<dbReference type="EMBL" id="ABEU02000005">
    <property type="protein sequence ID" value="PNR53565.1"/>
    <property type="molecule type" value="Genomic_DNA"/>
</dbReference>
<dbReference type="EnsemblPlants" id="Pp3c5_4470V3.2">
    <property type="protein sequence ID" value="Pp3c5_4470V3.2"/>
    <property type="gene ID" value="Pp3c5_4470"/>
</dbReference>
<keyword evidence="1" id="KW-1133">Transmembrane helix</keyword>
<keyword evidence="1" id="KW-0472">Membrane</keyword>
<dbReference type="Gramene" id="Pp3c5_4470V3.2">
    <property type="protein sequence ID" value="Pp3c5_4470V3.2"/>
    <property type="gene ID" value="Pp3c5_4470"/>
</dbReference>
<keyword evidence="4" id="KW-1185">Reference proteome</keyword>
<reference evidence="3" key="3">
    <citation type="submission" date="2020-12" db="UniProtKB">
        <authorList>
            <consortium name="EnsemblPlants"/>
        </authorList>
    </citation>
    <scope>IDENTIFICATION</scope>
</reference>
<dbReference type="RefSeq" id="XP_024376324.1">
    <property type="nucleotide sequence ID" value="XM_024520556.2"/>
</dbReference>
<dbReference type="Pfam" id="PF06127">
    <property type="entry name" value="Mpo1-like"/>
    <property type="match status" value="1"/>
</dbReference>
<proteinExistence type="predicted"/>
<evidence type="ECO:0000313" key="2">
    <source>
        <dbReference type="EMBL" id="PNR53565.1"/>
    </source>
</evidence>
<dbReference type="GO" id="GO:0046521">
    <property type="term" value="P:sphingoid catabolic process"/>
    <property type="evidence" value="ECO:0000318"/>
    <property type="project" value="GO_Central"/>
</dbReference>
<organism evidence="2">
    <name type="scientific">Physcomitrium patens</name>
    <name type="common">Spreading-leaved earth moss</name>
    <name type="synonym">Physcomitrella patens</name>
    <dbReference type="NCBI Taxonomy" id="3218"/>
    <lineage>
        <taxon>Eukaryota</taxon>
        <taxon>Viridiplantae</taxon>
        <taxon>Streptophyta</taxon>
        <taxon>Embryophyta</taxon>
        <taxon>Bryophyta</taxon>
        <taxon>Bryophytina</taxon>
        <taxon>Bryopsida</taxon>
        <taxon>Funariidae</taxon>
        <taxon>Funariales</taxon>
        <taxon>Funariaceae</taxon>
        <taxon>Physcomitrium</taxon>
    </lineage>
</organism>
<reference evidence="2 4" key="2">
    <citation type="journal article" date="2018" name="Plant J.">
        <title>The Physcomitrella patens chromosome-scale assembly reveals moss genome structure and evolution.</title>
        <authorList>
            <person name="Lang D."/>
            <person name="Ullrich K.K."/>
            <person name="Murat F."/>
            <person name="Fuchs J."/>
            <person name="Jenkins J."/>
            <person name="Haas F.B."/>
            <person name="Piednoel M."/>
            <person name="Gundlach H."/>
            <person name="Van Bel M."/>
            <person name="Meyberg R."/>
            <person name="Vives C."/>
            <person name="Morata J."/>
            <person name="Symeonidi A."/>
            <person name="Hiss M."/>
            <person name="Muchero W."/>
            <person name="Kamisugi Y."/>
            <person name="Saleh O."/>
            <person name="Blanc G."/>
            <person name="Decker E.L."/>
            <person name="van Gessel N."/>
            <person name="Grimwood J."/>
            <person name="Hayes R.D."/>
            <person name="Graham S.W."/>
            <person name="Gunter L.E."/>
            <person name="McDaniel S.F."/>
            <person name="Hoernstein S.N.W."/>
            <person name="Larsson A."/>
            <person name="Li F.W."/>
            <person name="Perroud P.F."/>
            <person name="Phillips J."/>
            <person name="Ranjan P."/>
            <person name="Rokshar D.S."/>
            <person name="Rothfels C.J."/>
            <person name="Schneider L."/>
            <person name="Shu S."/>
            <person name="Stevenson D.W."/>
            <person name="Thummler F."/>
            <person name="Tillich M."/>
            <person name="Villarreal Aguilar J.C."/>
            <person name="Widiez T."/>
            <person name="Wong G.K."/>
            <person name="Wymore A."/>
            <person name="Zhang Y."/>
            <person name="Zimmer A.D."/>
            <person name="Quatrano R.S."/>
            <person name="Mayer K.F.X."/>
            <person name="Goodstein D."/>
            <person name="Casacuberta J.M."/>
            <person name="Vandepoele K."/>
            <person name="Reski R."/>
            <person name="Cuming A.C."/>
            <person name="Tuskan G.A."/>
            <person name="Maumus F."/>
            <person name="Salse J."/>
            <person name="Schmutz J."/>
            <person name="Rensing S.A."/>
        </authorList>
    </citation>
    <scope>NUCLEOTIDE SEQUENCE [LARGE SCALE GENOMIC DNA]</scope>
    <source>
        <strain evidence="3 4">cv. Gransden 2004</strain>
    </source>
</reference>
<feature type="transmembrane region" description="Helical" evidence="1">
    <location>
        <begin position="66"/>
        <end position="85"/>
    </location>
</feature>
<dbReference type="HOGENOM" id="CLU_081702_1_1_1"/>
<dbReference type="InterPro" id="IPR009305">
    <property type="entry name" value="Mpo1-like"/>
</dbReference>
<dbReference type="PANTHER" id="PTHR28026">
    <property type="entry name" value="DUF962 DOMAIN PROTEIN (AFU_ORTHOLOGUE AFUA_8G05310)"/>
    <property type="match status" value="1"/>
</dbReference>
<dbReference type="PaxDb" id="3218-PP1S41_233V6.1"/>
<keyword evidence="1" id="KW-0812">Transmembrane</keyword>
<dbReference type="Gramene" id="Pp3c5_4470V3.1">
    <property type="protein sequence ID" value="Pp3c5_4470V3.1"/>
    <property type="gene ID" value="Pp3c5_4470"/>
</dbReference>
<feature type="transmembrane region" description="Helical" evidence="1">
    <location>
        <begin position="92"/>
        <end position="111"/>
    </location>
</feature>
<dbReference type="GO" id="GO:0016020">
    <property type="term" value="C:membrane"/>
    <property type="evidence" value="ECO:0007669"/>
    <property type="project" value="GOC"/>
</dbReference>
<dbReference type="GO" id="GO:0005783">
    <property type="term" value="C:endoplasmic reticulum"/>
    <property type="evidence" value="ECO:0000318"/>
    <property type="project" value="GO_Central"/>
</dbReference>
<feature type="transmembrane region" description="Helical" evidence="1">
    <location>
        <begin position="150"/>
        <end position="169"/>
    </location>
</feature>
<protein>
    <submittedName>
        <fullName evidence="2 3">Uncharacterized protein</fullName>
    </submittedName>
</protein>
<dbReference type="AlphaFoldDB" id="A9S1B9"/>
<dbReference type="PANTHER" id="PTHR28026:SF9">
    <property type="entry name" value="2-HYDROXY-PALMITIC ACID DIOXYGENASE MPO1"/>
    <property type="match status" value="1"/>
</dbReference>
<dbReference type="GeneID" id="112282648"/>
<dbReference type="KEGG" id="ppp:112282648"/>
<dbReference type="OMA" id="IQFIGHY"/>